<dbReference type="EMBL" id="CP102480">
    <property type="protein sequence ID" value="UUX50442.1"/>
    <property type="molecule type" value="Genomic_DNA"/>
</dbReference>
<feature type="domain" description="Tyrosine specific protein phosphatases" evidence="2">
    <location>
        <begin position="86"/>
        <end position="154"/>
    </location>
</feature>
<reference evidence="3" key="1">
    <citation type="submission" date="2022-08" db="EMBL/GenBank/DDBJ databases">
        <title>Nisaea acidiphila sp. nov., isolated from a marine algal debris and emended description of the genus Nisaea Urios et al. 2008.</title>
        <authorList>
            <person name="Kwon K."/>
        </authorList>
    </citation>
    <scope>NUCLEOTIDE SEQUENCE</scope>
    <source>
        <strain evidence="3">MEBiC11861</strain>
    </source>
</reference>
<dbReference type="Gene3D" id="3.90.190.10">
    <property type="entry name" value="Protein tyrosine phosphatase superfamily"/>
    <property type="match status" value="1"/>
</dbReference>
<dbReference type="Pfam" id="PF22784">
    <property type="entry name" value="PTP-SAK"/>
    <property type="match status" value="1"/>
</dbReference>
<evidence type="ECO:0000256" key="1">
    <source>
        <dbReference type="ARBA" id="ARBA00022801"/>
    </source>
</evidence>
<dbReference type="PROSITE" id="PS50056">
    <property type="entry name" value="TYR_PHOSPHATASE_2"/>
    <property type="match status" value="1"/>
</dbReference>
<dbReference type="InterPro" id="IPR050561">
    <property type="entry name" value="PTP"/>
</dbReference>
<dbReference type="InterPro" id="IPR003595">
    <property type="entry name" value="Tyr_Pase_cat"/>
</dbReference>
<dbReference type="InterPro" id="IPR029021">
    <property type="entry name" value="Prot-tyrosine_phosphatase-like"/>
</dbReference>
<evidence type="ECO:0000313" key="3">
    <source>
        <dbReference type="EMBL" id="UUX50442.1"/>
    </source>
</evidence>
<dbReference type="SUPFAM" id="SSF52799">
    <property type="entry name" value="(Phosphotyrosine protein) phosphatases II"/>
    <property type="match status" value="1"/>
</dbReference>
<gene>
    <name evidence="3" type="ORF">NUH88_01845</name>
</gene>
<dbReference type="AlphaFoldDB" id="A0A9J7AUE2"/>
<dbReference type="Proteomes" id="UP001060336">
    <property type="component" value="Chromosome"/>
</dbReference>
<accession>A0A9J7AUE2</accession>
<dbReference type="InterPro" id="IPR057023">
    <property type="entry name" value="PTP-SAK"/>
</dbReference>
<dbReference type="KEGG" id="naci:NUH88_01845"/>
<proteinExistence type="predicted"/>
<name>A0A9J7AUE2_9PROT</name>
<protein>
    <recommendedName>
        <fullName evidence="2">Tyrosine specific protein phosphatases domain-containing protein</fullName>
    </recommendedName>
</protein>
<dbReference type="GO" id="GO:0016791">
    <property type="term" value="F:phosphatase activity"/>
    <property type="evidence" value="ECO:0007669"/>
    <property type="project" value="UniProtKB-ARBA"/>
</dbReference>
<dbReference type="SMART" id="SM00404">
    <property type="entry name" value="PTPc_motif"/>
    <property type="match status" value="1"/>
</dbReference>
<evidence type="ECO:0000313" key="4">
    <source>
        <dbReference type="Proteomes" id="UP001060336"/>
    </source>
</evidence>
<dbReference type="FunFam" id="3.90.190.10:FF:000157">
    <property type="entry name" value="Protein-tyrosine phosphatase"/>
    <property type="match status" value="1"/>
</dbReference>
<dbReference type="PANTHER" id="PTHR23339">
    <property type="entry name" value="TYROSINE SPECIFIC PROTEIN PHOSPHATASE AND DUAL SPECIFICITY PROTEIN PHOSPHATASE"/>
    <property type="match status" value="1"/>
</dbReference>
<keyword evidence="4" id="KW-1185">Reference proteome</keyword>
<dbReference type="RefSeq" id="WP_257769613.1">
    <property type="nucleotide sequence ID" value="NZ_CP102480.1"/>
</dbReference>
<sequence>MRSYAPTDIPVSWTNGGHLFIGPIPPDENAIREIVESGYDTVVTLATDTELAELGCPGMQDAFLRHGVNWTHFPIADFDIPGEAETKAWRSIETLLVQRLKHGGRIMIHCRAGFGRSGMIAARLLIACGSDPDLAVATVRAARPGAIETPAQLDWAKSAGAI</sequence>
<organism evidence="3 4">
    <name type="scientific">Nisaea acidiphila</name>
    <dbReference type="NCBI Taxonomy" id="1862145"/>
    <lineage>
        <taxon>Bacteria</taxon>
        <taxon>Pseudomonadati</taxon>
        <taxon>Pseudomonadota</taxon>
        <taxon>Alphaproteobacteria</taxon>
        <taxon>Rhodospirillales</taxon>
        <taxon>Thalassobaculaceae</taxon>
        <taxon>Nisaea</taxon>
    </lineage>
</organism>
<dbReference type="PROSITE" id="PS00383">
    <property type="entry name" value="TYR_PHOSPHATASE_1"/>
    <property type="match status" value="1"/>
</dbReference>
<keyword evidence="1" id="KW-0378">Hydrolase</keyword>
<evidence type="ECO:0000259" key="2">
    <source>
        <dbReference type="PROSITE" id="PS50056"/>
    </source>
</evidence>
<dbReference type="InterPro" id="IPR000387">
    <property type="entry name" value="Tyr_Pase_dom"/>
</dbReference>
<dbReference type="InterPro" id="IPR016130">
    <property type="entry name" value="Tyr_Pase_AS"/>
</dbReference>